<dbReference type="PANTHER" id="PTHR36966">
    <property type="entry name" value="REP-ASSOCIATED TYROSINE TRANSPOSASE"/>
    <property type="match status" value="1"/>
</dbReference>
<protein>
    <submittedName>
        <fullName evidence="2">Transposase</fullName>
    </submittedName>
</protein>
<dbReference type="EMBL" id="JBDOJC010000001">
    <property type="protein sequence ID" value="MEO2217097.1"/>
    <property type="molecule type" value="Genomic_DNA"/>
</dbReference>
<sequence length="177" mass="21073">MPNYRRSWMPGGTYFFTVALWQRHGNDLLVRHVDVLREVVRAVKVTHPFTIHGWVVLPDHLHCVWELPADNADFALRWRLIKMMFSKRIGKGENLSLSRAQRKERGIWQRRYWEHQIRDAADLQAHVDYIHYNPVKHGYVERVMDWPYSSFHHYVRQGWLPADWAGESVVMAEGITT</sequence>
<evidence type="ECO:0000313" key="3">
    <source>
        <dbReference type="Proteomes" id="UP001455709"/>
    </source>
</evidence>
<reference evidence="2 3" key="1">
    <citation type="submission" date="2024-05" db="EMBL/GenBank/DDBJ databases">
        <authorList>
            <person name="De Oliveira J.P."/>
            <person name="Noriler S.A."/>
            <person name="De Oliveira A.G."/>
            <person name="Sipoli D.S."/>
        </authorList>
    </citation>
    <scope>NUCLEOTIDE SEQUENCE [LARGE SCALE GENOMIC DNA]</scope>
    <source>
        <strain evidence="2 3">LABIM189</strain>
    </source>
</reference>
<dbReference type="PANTHER" id="PTHR36966:SF1">
    <property type="entry name" value="REP-ASSOCIATED TYROSINE TRANSPOSASE"/>
    <property type="match status" value="1"/>
</dbReference>
<dbReference type="RefSeq" id="WP_347370372.1">
    <property type="nucleotide sequence ID" value="NZ_JBDOJC010000001.1"/>
</dbReference>
<dbReference type="Gene3D" id="3.30.70.1290">
    <property type="entry name" value="Transposase IS200-like"/>
    <property type="match status" value="1"/>
</dbReference>
<evidence type="ECO:0000313" key="2">
    <source>
        <dbReference type="EMBL" id="MEO2217097.1"/>
    </source>
</evidence>
<keyword evidence="3" id="KW-1185">Reference proteome</keyword>
<dbReference type="Proteomes" id="UP001455709">
    <property type="component" value="Unassembled WGS sequence"/>
</dbReference>
<name>A0ABV0FAI0_9NEIS</name>
<evidence type="ECO:0000259" key="1">
    <source>
        <dbReference type="SMART" id="SM01321"/>
    </source>
</evidence>
<comment type="caution">
    <text evidence="2">The sequence shown here is derived from an EMBL/GenBank/DDBJ whole genome shotgun (WGS) entry which is preliminary data.</text>
</comment>
<accession>A0ABV0FAI0</accession>
<dbReference type="SMART" id="SM01321">
    <property type="entry name" value="Y1_Tnp"/>
    <property type="match status" value="1"/>
</dbReference>
<gene>
    <name evidence="2" type="ORF">ABGV49_08550</name>
</gene>
<dbReference type="InterPro" id="IPR002686">
    <property type="entry name" value="Transposase_17"/>
</dbReference>
<dbReference type="NCBIfam" id="NF047646">
    <property type="entry name" value="REP_Tyr_transpos"/>
    <property type="match status" value="1"/>
</dbReference>
<dbReference type="SUPFAM" id="SSF143422">
    <property type="entry name" value="Transposase IS200-like"/>
    <property type="match status" value="1"/>
</dbReference>
<proteinExistence type="predicted"/>
<dbReference type="InterPro" id="IPR036515">
    <property type="entry name" value="Transposase_17_sf"/>
</dbReference>
<dbReference type="InterPro" id="IPR052715">
    <property type="entry name" value="RAYT_transposase"/>
</dbReference>
<organism evidence="2 3">
    <name type="scientific">Chromobacterium vaccinii</name>
    <dbReference type="NCBI Taxonomy" id="1108595"/>
    <lineage>
        <taxon>Bacteria</taxon>
        <taxon>Pseudomonadati</taxon>
        <taxon>Pseudomonadota</taxon>
        <taxon>Betaproteobacteria</taxon>
        <taxon>Neisseriales</taxon>
        <taxon>Chromobacteriaceae</taxon>
        <taxon>Chromobacterium</taxon>
    </lineage>
</organism>
<feature type="domain" description="Transposase IS200-like" evidence="1">
    <location>
        <begin position="9"/>
        <end position="133"/>
    </location>
</feature>